<dbReference type="Pfam" id="PF04607">
    <property type="entry name" value="RelA_SpoT"/>
    <property type="match status" value="1"/>
</dbReference>
<comment type="caution">
    <text evidence="8">The sequence shown here is derived from an EMBL/GenBank/DDBJ whole genome shotgun (WGS) entry which is preliminary data.</text>
</comment>
<dbReference type="GO" id="GO:0042594">
    <property type="term" value="P:response to starvation"/>
    <property type="evidence" value="ECO:0007669"/>
    <property type="project" value="TreeGrafter"/>
</dbReference>
<dbReference type="InterPro" id="IPR012676">
    <property type="entry name" value="TGS-like"/>
</dbReference>
<dbReference type="GO" id="GO:0015949">
    <property type="term" value="P:nucleobase-containing small molecule interconversion"/>
    <property type="evidence" value="ECO:0007669"/>
    <property type="project" value="UniProtKB-ARBA"/>
</dbReference>
<protein>
    <recommendedName>
        <fullName evidence="1">GTP pyrophosphokinase</fullName>
    </recommendedName>
    <alternativeName>
        <fullName evidence="3">(p)ppGpp synthase</fullName>
    </alternativeName>
    <alternativeName>
        <fullName evidence="2">ATP:GTP 3'-pyrophosphotransferase</fullName>
    </alternativeName>
    <alternativeName>
        <fullName evidence="4">ppGpp synthase I</fullName>
    </alternativeName>
</protein>
<dbReference type="InterPro" id="IPR002912">
    <property type="entry name" value="ACT_dom"/>
</dbReference>
<feature type="domain" description="ACT" evidence="6">
    <location>
        <begin position="693"/>
        <end position="764"/>
    </location>
</feature>
<dbReference type="EMBL" id="JAAGYR010000016">
    <property type="protein sequence ID" value="NEN76299.1"/>
    <property type="molecule type" value="Genomic_DNA"/>
</dbReference>
<dbReference type="FunFam" id="3.10.20.30:FF:000002">
    <property type="entry name" value="GTP pyrophosphokinase (RelA/SpoT)"/>
    <property type="match status" value="1"/>
</dbReference>
<dbReference type="Gene3D" id="3.10.20.30">
    <property type="match status" value="1"/>
</dbReference>
<dbReference type="Pfam" id="PF13328">
    <property type="entry name" value="HD_4"/>
    <property type="match status" value="1"/>
</dbReference>
<proteinExistence type="inferred from homology"/>
<dbReference type="InterPro" id="IPR045865">
    <property type="entry name" value="ACT-like_dom_sf"/>
</dbReference>
<evidence type="ECO:0000313" key="8">
    <source>
        <dbReference type="EMBL" id="NEN76299.1"/>
    </source>
</evidence>
<dbReference type="Gene3D" id="3.30.70.260">
    <property type="match status" value="1"/>
</dbReference>
<evidence type="ECO:0000256" key="2">
    <source>
        <dbReference type="ARBA" id="ARBA00029754"/>
    </source>
</evidence>
<dbReference type="SUPFAM" id="SSF55021">
    <property type="entry name" value="ACT-like"/>
    <property type="match status" value="1"/>
</dbReference>
<comment type="similarity">
    <text evidence="5">Belongs to the relA/spoT family.</text>
</comment>
<dbReference type="SUPFAM" id="SSF109604">
    <property type="entry name" value="HD-domain/PDEase-like"/>
    <property type="match status" value="1"/>
</dbReference>
<dbReference type="SMART" id="SM00954">
    <property type="entry name" value="RelA_SpoT"/>
    <property type="match status" value="1"/>
</dbReference>
<evidence type="ECO:0000259" key="7">
    <source>
        <dbReference type="PROSITE" id="PS51880"/>
    </source>
</evidence>
<evidence type="ECO:0000256" key="4">
    <source>
        <dbReference type="ARBA" id="ARBA00033308"/>
    </source>
</evidence>
<dbReference type="InterPro" id="IPR043519">
    <property type="entry name" value="NT_sf"/>
</dbReference>
<dbReference type="FunFam" id="3.30.460.10:FF:000001">
    <property type="entry name" value="GTP pyrophosphokinase RelA"/>
    <property type="match status" value="1"/>
</dbReference>
<dbReference type="GO" id="GO:0015969">
    <property type="term" value="P:guanosine tetraphosphate metabolic process"/>
    <property type="evidence" value="ECO:0007669"/>
    <property type="project" value="InterPro"/>
</dbReference>
<dbReference type="Gene3D" id="3.30.460.10">
    <property type="entry name" value="Beta Polymerase, domain 2"/>
    <property type="match status" value="1"/>
</dbReference>
<dbReference type="GO" id="GO:0008893">
    <property type="term" value="F:guanosine-3',5'-bis(diphosphate) 3'-diphosphatase activity"/>
    <property type="evidence" value="ECO:0007669"/>
    <property type="project" value="TreeGrafter"/>
</dbReference>
<name>A0A6L9Y7D5_9BURK</name>
<dbReference type="InterPro" id="IPR012675">
    <property type="entry name" value="Beta-grasp_dom_sf"/>
</dbReference>
<dbReference type="NCBIfam" id="TIGR00691">
    <property type="entry name" value="spoT_relA"/>
    <property type="match status" value="1"/>
</dbReference>
<dbReference type="InterPro" id="IPR033655">
    <property type="entry name" value="TGS_RelA/SpoT"/>
</dbReference>
<dbReference type="CDD" id="cd04876">
    <property type="entry name" value="ACT_RelA-SpoT"/>
    <property type="match status" value="1"/>
</dbReference>
<dbReference type="Pfam" id="PF02824">
    <property type="entry name" value="TGS"/>
    <property type="match status" value="1"/>
</dbReference>
<dbReference type="PROSITE" id="PS51671">
    <property type="entry name" value="ACT"/>
    <property type="match status" value="1"/>
</dbReference>
<evidence type="ECO:0000256" key="5">
    <source>
        <dbReference type="RuleBase" id="RU003847"/>
    </source>
</evidence>
<evidence type="ECO:0000259" key="6">
    <source>
        <dbReference type="PROSITE" id="PS51671"/>
    </source>
</evidence>
<keyword evidence="9" id="KW-1185">Reference proteome</keyword>
<reference evidence="8 9" key="1">
    <citation type="submission" date="2020-02" db="EMBL/GenBank/DDBJ databases">
        <title>Pelistega sp. NLN82 were isolated from wild rodents of the Hainan Island.</title>
        <authorList>
            <person name="Niu N."/>
            <person name="Zhou J."/>
        </authorList>
    </citation>
    <scope>NUCLEOTIDE SEQUENCE [LARGE SCALE GENOMIC DNA]</scope>
    <source>
        <strain evidence="8 9">NLN82</strain>
    </source>
</reference>
<dbReference type="SUPFAM" id="SSF81301">
    <property type="entry name" value="Nucleotidyltransferase"/>
    <property type="match status" value="1"/>
</dbReference>
<dbReference type="InterPro" id="IPR004095">
    <property type="entry name" value="TGS"/>
</dbReference>
<dbReference type="GO" id="GO:0008728">
    <property type="term" value="F:GTP diphosphokinase activity"/>
    <property type="evidence" value="ECO:0007669"/>
    <property type="project" value="TreeGrafter"/>
</dbReference>
<dbReference type="CDD" id="cd01668">
    <property type="entry name" value="TGS_RSH"/>
    <property type="match status" value="1"/>
</dbReference>
<dbReference type="RefSeq" id="WP_163764752.1">
    <property type="nucleotide sequence ID" value="NZ_JAAGYR010000016.1"/>
</dbReference>
<feature type="domain" description="TGS" evidence="7">
    <location>
        <begin position="435"/>
        <end position="496"/>
    </location>
</feature>
<evidence type="ECO:0000256" key="3">
    <source>
        <dbReference type="ARBA" id="ARBA00032407"/>
    </source>
</evidence>
<gene>
    <name evidence="8" type="ORF">F9B74_08185</name>
</gene>
<dbReference type="PANTHER" id="PTHR21262:SF31">
    <property type="entry name" value="GTP PYROPHOSPHOKINASE"/>
    <property type="match status" value="1"/>
</dbReference>
<dbReference type="InterPro" id="IPR004811">
    <property type="entry name" value="RelA/Spo_fam"/>
</dbReference>
<dbReference type="Pfam" id="PF13291">
    <property type="entry name" value="ACT_4"/>
    <property type="match status" value="1"/>
</dbReference>
<dbReference type="Proteomes" id="UP000477651">
    <property type="component" value="Unassembled WGS sequence"/>
</dbReference>
<dbReference type="PANTHER" id="PTHR21262">
    <property type="entry name" value="GUANOSINE-3',5'-BIS DIPHOSPHATE 3'-PYROPHOSPHOHYDROLASE"/>
    <property type="match status" value="1"/>
</dbReference>
<dbReference type="SUPFAM" id="SSF81271">
    <property type="entry name" value="TGS-like"/>
    <property type="match status" value="1"/>
</dbReference>
<accession>A0A6L9Y7D5</accession>
<evidence type="ECO:0000256" key="1">
    <source>
        <dbReference type="ARBA" id="ARBA00019852"/>
    </source>
</evidence>
<organism evidence="8 9">
    <name type="scientific">Pelistega ratti</name>
    <dbReference type="NCBI Taxonomy" id="2652177"/>
    <lineage>
        <taxon>Bacteria</taxon>
        <taxon>Pseudomonadati</taxon>
        <taxon>Pseudomonadota</taxon>
        <taxon>Betaproteobacteria</taxon>
        <taxon>Burkholderiales</taxon>
        <taxon>Alcaligenaceae</taxon>
        <taxon>Pelistega</taxon>
    </lineage>
</organism>
<dbReference type="AlphaFoldDB" id="A0A6L9Y7D5"/>
<dbReference type="Gene3D" id="1.10.3210.10">
    <property type="entry name" value="Hypothetical protein af1432"/>
    <property type="match status" value="1"/>
</dbReference>
<dbReference type="PROSITE" id="PS51880">
    <property type="entry name" value="TGS"/>
    <property type="match status" value="1"/>
</dbReference>
<evidence type="ECO:0000313" key="9">
    <source>
        <dbReference type="Proteomes" id="UP000477651"/>
    </source>
</evidence>
<dbReference type="GO" id="GO:0005886">
    <property type="term" value="C:plasma membrane"/>
    <property type="evidence" value="ECO:0007669"/>
    <property type="project" value="TreeGrafter"/>
</dbReference>
<comment type="function">
    <text evidence="5">In eubacteria ppGpp (guanosine 3'-diphosphate 5'-diphosphate) is a mediator of the stringent response that coordinates a variety of cellular activities in response to changes in nutritional abundance.</text>
</comment>
<dbReference type="InterPro" id="IPR007685">
    <property type="entry name" value="RelA_SpoT"/>
</dbReference>
<sequence length="764" mass="86306">MTSAFDTAWRAEVFEDFSDTDKQFLDKVIAWVEPYIADKVLFTQELAVHHVKGTLKVLSLLEMDVATMAAALISTITLTQEGSHLLEDSQFTTKILDEFGTEIFDLVEGAQALIRIGTVASQATLATEEQEKLQQEMLRKMLLAMATDLRIVLIRLAARLQTLRWYAESKLPCPPEIALQTSNIYAPLANRLGIWQIKWEMEDLSLRFLKPEIYREIAQKLEAKRTEREDLVNNFIAKLRQSLEEQHIKADVAGRAKHIYSIYNKMRNKSLAFEELYDLLAIRIIVKTERDCYTALSLVHSYWTPVMEEFDDYIARPKPNGYRSLHTVVKDDKGHIFEVQIRTHQMHQFAEYGMAAHWRYKEAGKQGGKVSASSLYDRQISWMRQLLSWRKEVGITEQAEKNQTASQADIARKKTALEKEKEQLIKTKPTQDKPDRIYVMTPQARLLELPAGSTPVDFAYLLHTDLGHRCRGAKVDGQLVALNTPLKTGQTVEIIAAKSGGPSRDWLNPQLGYLHSPRAKAKVRLWFNAIELQLRINHGQELVEKELQRLGKTSVNLEHLASKLGFAHPDDLYVAVAKDEFSLRQIAQAFIEVEPSTTEEKTLFSPRQSAATSATTTGKSGVLVVGVDSLMTQLARCCHPAPPDAIGGFVTRGRGVSIHRINCPSFKVMQQKDPDRIIEVDWGNTNETVYPVNIKVVSMDRNGLLRDISEVFAKMKLNVIGVHTQTKESNAYLNFTVEISNGTQLNKALKTISDVSGVISAHRV</sequence>
<dbReference type="CDD" id="cd05399">
    <property type="entry name" value="NT_Rel-Spo_like"/>
    <property type="match status" value="1"/>
</dbReference>
<keyword evidence="8" id="KW-0378">Hydrolase</keyword>